<dbReference type="AlphaFoldDB" id="A0A067WB11"/>
<evidence type="ECO:0000313" key="1">
    <source>
        <dbReference type="EMBL" id="KEC56096.1"/>
    </source>
</evidence>
<dbReference type="Proteomes" id="UP000027015">
    <property type="component" value="Unassembled WGS sequence"/>
</dbReference>
<gene>
    <name evidence="1" type="ORF">O9A_00321</name>
</gene>
<comment type="caution">
    <text evidence="1">The sequence shown here is derived from an EMBL/GenBank/DDBJ whole genome shotgun (WGS) entry which is preliminary data.</text>
</comment>
<dbReference type="HOGENOM" id="CLU_2285917_0_0_5"/>
<accession>A0A067WB11</accession>
<organism evidence="1 2">
    <name type="scientific">Bartonella koehlerae C-29</name>
    <dbReference type="NCBI Taxonomy" id="1134510"/>
    <lineage>
        <taxon>Bacteria</taxon>
        <taxon>Pseudomonadati</taxon>
        <taxon>Pseudomonadota</taxon>
        <taxon>Alphaproteobacteria</taxon>
        <taxon>Hyphomicrobiales</taxon>
        <taxon>Bartonellaceae</taxon>
        <taxon>Bartonella</taxon>
    </lineage>
</organism>
<evidence type="ECO:0000313" key="2">
    <source>
        <dbReference type="Proteomes" id="UP000027015"/>
    </source>
</evidence>
<protein>
    <submittedName>
        <fullName evidence="1">Uncharacterized protein</fullName>
    </submittedName>
</protein>
<name>A0A067WB11_9HYPH</name>
<reference evidence="1 2" key="1">
    <citation type="submission" date="2012-04" db="EMBL/GenBank/DDBJ databases">
        <title>The Genome Sequence of Bartonella koehlerae C-29.</title>
        <authorList>
            <consortium name="The Broad Institute Genome Sequencing Platform"/>
            <consortium name="The Broad Institute Genome Sequencing Center for Infectious Disease"/>
            <person name="Feldgarden M."/>
            <person name="Kirby J."/>
            <person name="Kosoy M."/>
            <person name="Birtles R."/>
            <person name="Probert W.S."/>
            <person name="Chiaraviglio L."/>
            <person name="Walker B."/>
            <person name="Young S.K."/>
            <person name="Zeng Q."/>
            <person name="Gargeya S."/>
            <person name="Fitzgerald M."/>
            <person name="Haas B."/>
            <person name="Abouelleil A."/>
            <person name="Alvarado L."/>
            <person name="Arachchi H.M."/>
            <person name="Berlin A.M."/>
            <person name="Chapman S.B."/>
            <person name="Goldberg J."/>
            <person name="Griggs A."/>
            <person name="Gujja S."/>
            <person name="Hansen M."/>
            <person name="Howarth C."/>
            <person name="Imamovic A."/>
            <person name="Larimer J."/>
            <person name="McCowen C."/>
            <person name="Montmayeur A."/>
            <person name="Murphy C."/>
            <person name="Neiman D."/>
            <person name="Pearson M."/>
            <person name="Priest M."/>
            <person name="Roberts A."/>
            <person name="Saif S."/>
            <person name="Shea T."/>
            <person name="Sisk P."/>
            <person name="Sykes S."/>
            <person name="Wortman J."/>
            <person name="Nusbaum C."/>
            <person name="Birren B."/>
        </authorList>
    </citation>
    <scope>NUCLEOTIDE SEQUENCE [LARGE SCALE GENOMIC DNA]</scope>
    <source>
        <strain evidence="1 2">C-29</strain>
    </source>
</reference>
<proteinExistence type="predicted"/>
<dbReference type="STRING" id="1134510.O9A_00321"/>
<dbReference type="EMBL" id="AHPL01000003">
    <property type="protein sequence ID" value="KEC56096.1"/>
    <property type="molecule type" value="Genomic_DNA"/>
</dbReference>
<sequence length="101" mass="11878">MKFICLAFLQRAEANKGILSHPKTKEENFFPNKPKNAEFYNKILFVTLLCSLFKKQQMSITFFHAIEILIKSFLPSQEYPHSLVNTCLWQRFRGNSIKTFS</sequence>
<keyword evidence="2" id="KW-1185">Reference proteome</keyword>